<evidence type="ECO:0000256" key="1">
    <source>
        <dbReference type="SAM" id="Phobius"/>
    </source>
</evidence>
<feature type="transmembrane region" description="Helical" evidence="1">
    <location>
        <begin position="176"/>
        <end position="192"/>
    </location>
</feature>
<dbReference type="EMBL" id="HBKP01024711">
    <property type="protein sequence ID" value="CAE2240099.1"/>
    <property type="molecule type" value="Transcribed_RNA"/>
</dbReference>
<keyword evidence="1" id="KW-0472">Membrane</keyword>
<proteinExistence type="predicted"/>
<accession>A0A7S4IUP9</accession>
<keyword evidence="1" id="KW-1133">Transmembrane helix</keyword>
<sequence>MFIIAVSVYLWTHQTQAKSLFALLIGFSLLFTLYRYLYQTSDVYRWLSSSWKFPCFPAPVEVHNWEPDHDCLGFFIFFCLSNWFTPSAQHTSMYNCTLCLVLLLQFIAILAASKVFTWKGDPLPNSLPISPKRSLCGLFLLLLRIRFSYMVLKILSIMVVLFYIPDAVVNSKPLTAVPPIITALLAFLWFKPDTSISRLILRNWEAWIIFELCTIGCFYYATRLKSRKADAHFLAILSIPITLGCVLHMI</sequence>
<feature type="transmembrane region" description="Helical" evidence="1">
    <location>
        <begin position="138"/>
        <end position="164"/>
    </location>
</feature>
<feature type="transmembrane region" description="Helical" evidence="1">
    <location>
        <begin position="204"/>
        <end position="221"/>
    </location>
</feature>
<gene>
    <name evidence="2" type="ORF">VSP0166_LOCUS17225</name>
</gene>
<evidence type="ECO:0000313" key="2">
    <source>
        <dbReference type="EMBL" id="CAE2240099.1"/>
    </source>
</evidence>
<feature type="transmembrane region" description="Helical" evidence="1">
    <location>
        <begin position="92"/>
        <end position="117"/>
    </location>
</feature>
<organism evidence="2">
    <name type="scientific">Vannella robusta</name>
    <dbReference type="NCBI Taxonomy" id="1487602"/>
    <lineage>
        <taxon>Eukaryota</taxon>
        <taxon>Amoebozoa</taxon>
        <taxon>Discosea</taxon>
        <taxon>Flabellinia</taxon>
        <taxon>Vannellidae</taxon>
        <taxon>Vannella</taxon>
    </lineage>
</organism>
<feature type="transmembrane region" description="Helical" evidence="1">
    <location>
        <begin position="233"/>
        <end position="249"/>
    </location>
</feature>
<protein>
    <submittedName>
        <fullName evidence="2">Uncharacterized protein</fullName>
    </submittedName>
</protein>
<name>A0A7S4IUP9_9EUKA</name>
<reference evidence="2" key="1">
    <citation type="submission" date="2021-01" db="EMBL/GenBank/DDBJ databases">
        <authorList>
            <person name="Corre E."/>
            <person name="Pelletier E."/>
            <person name="Niang G."/>
            <person name="Scheremetjew M."/>
            <person name="Finn R."/>
            <person name="Kale V."/>
            <person name="Holt S."/>
            <person name="Cochrane G."/>
            <person name="Meng A."/>
            <person name="Brown T."/>
            <person name="Cohen L."/>
        </authorList>
    </citation>
    <scope>NUCLEOTIDE SEQUENCE</scope>
    <source>
        <strain evidence="2">DIVA3 518/3/11/1/6</strain>
    </source>
</reference>
<feature type="transmembrane region" description="Helical" evidence="1">
    <location>
        <begin position="20"/>
        <end position="38"/>
    </location>
</feature>
<dbReference type="AlphaFoldDB" id="A0A7S4IUP9"/>
<keyword evidence="1" id="KW-0812">Transmembrane</keyword>